<keyword evidence="3" id="KW-1185">Reference proteome</keyword>
<proteinExistence type="predicted"/>
<dbReference type="AlphaFoldDB" id="A0AAN9XR73"/>
<feature type="region of interest" description="Disordered" evidence="1">
    <location>
        <begin position="1"/>
        <end position="22"/>
    </location>
</feature>
<sequence>MGGPEESTKGVRKTDGGCLTASPQEAVSNAIYQKLDEKFIFKDTSNIGHNLLWQSPMTDRSTQRVVLARGSSSIPPNTKFIGCEAKPEEASHIMENHRLPKVTDHKPMDVAGRGAVIIEKGYIDLGKESLSSV</sequence>
<dbReference type="Proteomes" id="UP001386955">
    <property type="component" value="Unassembled WGS sequence"/>
</dbReference>
<dbReference type="EMBL" id="JAYMYS010000002">
    <property type="protein sequence ID" value="KAK7404271.1"/>
    <property type="molecule type" value="Genomic_DNA"/>
</dbReference>
<evidence type="ECO:0000313" key="2">
    <source>
        <dbReference type="EMBL" id="KAK7404271.1"/>
    </source>
</evidence>
<feature type="compositionally biased region" description="Basic and acidic residues" evidence="1">
    <location>
        <begin position="1"/>
        <end position="15"/>
    </location>
</feature>
<name>A0AAN9XR73_PSOTE</name>
<organism evidence="2 3">
    <name type="scientific">Psophocarpus tetragonolobus</name>
    <name type="common">Winged bean</name>
    <name type="synonym">Dolichos tetragonolobus</name>
    <dbReference type="NCBI Taxonomy" id="3891"/>
    <lineage>
        <taxon>Eukaryota</taxon>
        <taxon>Viridiplantae</taxon>
        <taxon>Streptophyta</taxon>
        <taxon>Embryophyta</taxon>
        <taxon>Tracheophyta</taxon>
        <taxon>Spermatophyta</taxon>
        <taxon>Magnoliopsida</taxon>
        <taxon>eudicotyledons</taxon>
        <taxon>Gunneridae</taxon>
        <taxon>Pentapetalae</taxon>
        <taxon>rosids</taxon>
        <taxon>fabids</taxon>
        <taxon>Fabales</taxon>
        <taxon>Fabaceae</taxon>
        <taxon>Papilionoideae</taxon>
        <taxon>50 kb inversion clade</taxon>
        <taxon>NPAAA clade</taxon>
        <taxon>indigoferoid/millettioid clade</taxon>
        <taxon>Phaseoleae</taxon>
        <taxon>Psophocarpus</taxon>
    </lineage>
</organism>
<comment type="caution">
    <text evidence="2">The sequence shown here is derived from an EMBL/GenBank/DDBJ whole genome shotgun (WGS) entry which is preliminary data.</text>
</comment>
<evidence type="ECO:0000256" key="1">
    <source>
        <dbReference type="SAM" id="MobiDB-lite"/>
    </source>
</evidence>
<reference evidence="2 3" key="1">
    <citation type="submission" date="2024-01" db="EMBL/GenBank/DDBJ databases">
        <title>The genomes of 5 underutilized Papilionoideae crops provide insights into root nodulation and disease resistanc.</title>
        <authorList>
            <person name="Jiang F."/>
        </authorList>
    </citation>
    <scope>NUCLEOTIDE SEQUENCE [LARGE SCALE GENOMIC DNA]</scope>
    <source>
        <strain evidence="2">DUOXIRENSHENG_FW03</strain>
        <tissue evidence="2">Leaves</tissue>
    </source>
</reference>
<gene>
    <name evidence="2" type="ORF">VNO78_05028</name>
</gene>
<evidence type="ECO:0000313" key="3">
    <source>
        <dbReference type="Proteomes" id="UP001386955"/>
    </source>
</evidence>
<accession>A0AAN9XR73</accession>
<protein>
    <submittedName>
        <fullName evidence="2">Uncharacterized protein</fullName>
    </submittedName>
</protein>